<sequence>MEFDYAKEPRRDILCIDVKSFYASVECVQRELSPIDTMLVVMSHAENAGGLILSASPAAKERLGLSNVMRKWDLPDHPDLLIVPPRMQLYIDENMKINAIYKQYTASSDILVYSIDETFIDITDSKTLFGKDALGLAEEIKQRIKEETGLYVTIGIGDNPLLAKVALDVQAKHTANSIAEWRYENIAETLWKVNPITEMWGINGRTAKRLDKLNIHSVFDLAHGDLGKLKDELGVIGVQLHAHAWGIDRSKLSDTYKPMEKSFNNNQILPRDYRFQQEIEIVLQELSDQVAARLRQHDAQTECVSLYIGYSSWYRKQGNKGFNQQMKIPPTNRSKLLKEYILEIFRKNWTGVEVRRVGISFSKLTYTEAIQLDLFNDAETPINEHRLDLLIDAIRKKYGFTSIVHANSLLEGGTAISRASLIGGHAGGMDGLRSEYDAKRN</sequence>
<dbReference type="SUPFAM" id="SSF56672">
    <property type="entry name" value="DNA/RNA polymerases"/>
    <property type="match status" value="1"/>
</dbReference>
<dbReference type="InterPro" id="IPR001126">
    <property type="entry name" value="UmuC"/>
</dbReference>
<dbReference type="InterPro" id="IPR043502">
    <property type="entry name" value="DNA/RNA_pol_sf"/>
</dbReference>
<dbReference type="Gene3D" id="3.40.1170.60">
    <property type="match status" value="1"/>
</dbReference>
<dbReference type="Gene3D" id="3.30.1490.100">
    <property type="entry name" value="DNA polymerase, Y-family, little finger domain"/>
    <property type="match status" value="1"/>
</dbReference>
<comment type="similarity">
    <text evidence="1">Belongs to the DNA polymerase type-Y family.</text>
</comment>
<dbReference type="InterPro" id="IPR036775">
    <property type="entry name" value="DNA_pol_Y-fam_lit_finger_sf"/>
</dbReference>
<dbReference type="Pfam" id="PF00817">
    <property type="entry name" value="IMS"/>
    <property type="match status" value="1"/>
</dbReference>
<evidence type="ECO:0000256" key="3">
    <source>
        <dbReference type="ARBA" id="ARBA00022695"/>
    </source>
</evidence>
<dbReference type="SUPFAM" id="SSF100879">
    <property type="entry name" value="Lesion bypass DNA polymerase (Y-family), little finger domain"/>
    <property type="match status" value="1"/>
</dbReference>
<dbReference type="InterPro" id="IPR017961">
    <property type="entry name" value="DNA_pol_Y-fam_little_finger"/>
</dbReference>
<dbReference type="PROSITE" id="PS50173">
    <property type="entry name" value="UMUC"/>
    <property type="match status" value="1"/>
</dbReference>
<dbReference type="InterPro" id="IPR050116">
    <property type="entry name" value="DNA_polymerase-Y"/>
</dbReference>
<evidence type="ECO:0000256" key="1">
    <source>
        <dbReference type="ARBA" id="ARBA00010945"/>
    </source>
</evidence>
<dbReference type="InterPro" id="IPR043128">
    <property type="entry name" value="Rev_trsase/Diguanyl_cyclase"/>
</dbReference>
<dbReference type="EMBL" id="JAEDXU010000012">
    <property type="protein sequence ID" value="MBP1048106.1"/>
    <property type="molecule type" value="Genomic_DNA"/>
</dbReference>
<dbReference type="Proteomes" id="UP000673375">
    <property type="component" value="Unassembled WGS sequence"/>
</dbReference>
<feature type="domain" description="UmuC" evidence="6">
    <location>
        <begin position="13"/>
        <end position="203"/>
    </location>
</feature>
<evidence type="ECO:0000313" key="7">
    <source>
        <dbReference type="EMBL" id="MBP1048106.1"/>
    </source>
</evidence>
<name>A0ABS4CNE2_9ENTE</name>
<gene>
    <name evidence="7" type="ORF">I6N96_17575</name>
</gene>
<dbReference type="PANTHER" id="PTHR11076:SF35">
    <property type="entry name" value="DNA REPAIR PROTEIN HOMOLOG YOBH"/>
    <property type="match status" value="1"/>
</dbReference>
<evidence type="ECO:0000256" key="2">
    <source>
        <dbReference type="ARBA" id="ARBA00022457"/>
    </source>
</evidence>
<dbReference type="RefSeq" id="WP_209558878.1">
    <property type="nucleotide sequence ID" value="NZ_JAEDXU010000012.1"/>
</dbReference>
<keyword evidence="5" id="KW-0239">DNA-directed DNA polymerase</keyword>
<dbReference type="Pfam" id="PF11799">
    <property type="entry name" value="IMS_C"/>
    <property type="match status" value="1"/>
</dbReference>
<evidence type="ECO:0000256" key="4">
    <source>
        <dbReference type="ARBA" id="ARBA00022705"/>
    </source>
</evidence>
<dbReference type="Gene3D" id="1.10.150.20">
    <property type="entry name" value="5' to 3' exonuclease, C-terminal subdomain"/>
    <property type="match status" value="1"/>
</dbReference>
<reference evidence="7 8" key="1">
    <citation type="submission" date="2020-12" db="EMBL/GenBank/DDBJ databases">
        <title>Vagococcus allomyrinae sp. nov. and Enterococcus lavae sp. nov., isolated from the larvae of Allomyrina dichotoma.</title>
        <authorList>
            <person name="Lee S.D."/>
        </authorList>
    </citation>
    <scope>NUCLEOTIDE SEQUENCE [LARGE SCALE GENOMIC DNA]</scope>
    <source>
        <strain evidence="7 8">BWM-S5</strain>
    </source>
</reference>
<comment type="caution">
    <text evidence="7">The sequence shown here is derived from an EMBL/GenBank/DDBJ whole genome shotgun (WGS) entry which is preliminary data.</text>
</comment>
<accession>A0ABS4CNE2</accession>
<dbReference type="PANTHER" id="PTHR11076">
    <property type="entry name" value="DNA REPAIR POLYMERASE UMUC / TRANSFERASE FAMILY MEMBER"/>
    <property type="match status" value="1"/>
</dbReference>
<dbReference type="Gene3D" id="3.30.70.270">
    <property type="match status" value="1"/>
</dbReference>
<evidence type="ECO:0000313" key="8">
    <source>
        <dbReference type="Proteomes" id="UP000673375"/>
    </source>
</evidence>
<dbReference type="CDD" id="cd01700">
    <property type="entry name" value="PolY_Pol_V_umuC"/>
    <property type="match status" value="1"/>
</dbReference>
<dbReference type="Pfam" id="PF11798">
    <property type="entry name" value="IMS_HHH"/>
    <property type="match status" value="1"/>
</dbReference>
<keyword evidence="8" id="KW-1185">Reference proteome</keyword>
<keyword evidence="2" id="KW-0515">Mutator protein</keyword>
<keyword evidence="3" id="KW-0548">Nucleotidyltransferase</keyword>
<dbReference type="InterPro" id="IPR024728">
    <property type="entry name" value="PolY_HhH_motif"/>
</dbReference>
<protein>
    <submittedName>
        <fullName evidence="7">Y-family DNA polymerase</fullName>
    </submittedName>
</protein>
<evidence type="ECO:0000256" key="5">
    <source>
        <dbReference type="ARBA" id="ARBA00022932"/>
    </source>
</evidence>
<proteinExistence type="inferred from homology"/>
<organism evidence="7 8">
    <name type="scientific">Enterococcus larvae</name>
    <dbReference type="NCBI Taxonomy" id="2794352"/>
    <lineage>
        <taxon>Bacteria</taxon>
        <taxon>Bacillati</taxon>
        <taxon>Bacillota</taxon>
        <taxon>Bacilli</taxon>
        <taxon>Lactobacillales</taxon>
        <taxon>Enterococcaceae</taxon>
        <taxon>Enterococcus</taxon>
    </lineage>
</organism>
<keyword evidence="5" id="KW-0808">Transferase</keyword>
<evidence type="ECO:0000259" key="6">
    <source>
        <dbReference type="PROSITE" id="PS50173"/>
    </source>
</evidence>
<keyword evidence="4" id="KW-0235">DNA replication</keyword>